<dbReference type="PANTHER" id="PTHR39456">
    <property type="entry name" value="METAL-DEPENDENT HYDROLASE"/>
    <property type="match status" value="1"/>
</dbReference>
<keyword evidence="2" id="KW-1185">Reference proteome</keyword>
<reference evidence="2" key="1">
    <citation type="journal article" date="2019" name="Int. J. Syst. Evol. Microbiol.">
        <title>The Global Catalogue of Microorganisms (GCM) 10K type strain sequencing project: providing services to taxonomists for standard genome sequencing and annotation.</title>
        <authorList>
            <consortium name="The Broad Institute Genomics Platform"/>
            <consortium name="The Broad Institute Genome Sequencing Center for Infectious Disease"/>
            <person name="Wu L."/>
            <person name="Ma J."/>
        </authorList>
    </citation>
    <scope>NUCLEOTIDE SEQUENCE [LARGE SCALE GENOMIC DNA]</scope>
    <source>
        <strain evidence="2">KCTC 52607</strain>
    </source>
</reference>
<gene>
    <name evidence="1" type="ORF">ACFODU_13475</name>
</gene>
<protein>
    <submittedName>
        <fullName evidence="1">Metal-dependent hydrolase</fullName>
    </submittedName>
</protein>
<keyword evidence="1" id="KW-0378">Hydrolase</keyword>
<dbReference type="EMBL" id="JBHRST010000020">
    <property type="protein sequence ID" value="MFC3098801.1"/>
    <property type="molecule type" value="Genomic_DNA"/>
</dbReference>
<dbReference type="PIRSF" id="PIRSF007580">
    <property type="entry name" value="UCP07580"/>
    <property type="match status" value="1"/>
</dbReference>
<comment type="caution">
    <text evidence="1">The sequence shown here is derived from an EMBL/GenBank/DDBJ whole genome shotgun (WGS) entry which is preliminary data.</text>
</comment>
<dbReference type="GO" id="GO:0016787">
    <property type="term" value="F:hydrolase activity"/>
    <property type="evidence" value="ECO:0007669"/>
    <property type="project" value="UniProtKB-KW"/>
</dbReference>
<dbReference type="Pfam" id="PF10118">
    <property type="entry name" value="Metal_hydrol"/>
    <property type="match status" value="1"/>
</dbReference>
<name>A0ABV7EAE3_9SPHN</name>
<evidence type="ECO:0000313" key="2">
    <source>
        <dbReference type="Proteomes" id="UP001595456"/>
    </source>
</evidence>
<dbReference type="InterPro" id="IPR016516">
    <property type="entry name" value="UCP07580"/>
</dbReference>
<organism evidence="1 2">
    <name type="scientific">Alteraurantiacibacter palmitatis</name>
    <dbReference type="NCBI Taxonomy" id="2054628"/>
    <lineage>
        <taxon>Bacteria</taxon>
        <taxon>Pseudomonadati</taxon>
        <taxon>Pseudomonadota</taxon>
        <taxon>Alphaproteobacteria</taxon>
        <taxon>Sphingomonadales</taxon>
        <taxon>Erythrobacteraceae</taxon>
        <taxon>Alteraurantiacibacter</taxon>
    </lineage>
</organism>
<evidence type="ECO:0000313" key="1">
    <source>
        <dbReference type="EMBL" id="MFC3098801.1"/>
    </source>
</evidence>
<dbReference type="Proteomes" id="UP001595456">
    <property type="component" value="Unassembled WGS sequence"/>
</dbReference>
<sequence>MPGKSPADLALTVRDRRFGRGQKMPHHWLAGDPVASAWFTALSASFPRGEAMFIAAVKAHRDAADPVLAAQIRDFIRQEVNHSREHLAFNRAAEDAGYDLAAIDARVAALVAMTEEKPPVIRLAITAALEHFTAIFSHQFLTRPEHFGHADGDLAELWRWHAVEEIEHKAVAFDTLLHATHDWTARRRWLLRAVVMADVSRRFLRNRWVDALELLAQDGITGWRASWRLFAYLWLKPGILTRVLPAWAGWFAPGFHPWQTDDRHLIAGYQANTGQAGLHSPPDTSASPASA</sequence>
<dbReference type="RefSeq" id="WP_336926525.1">
    <property type="nucleotide sequence ID" value="NZ_JBANRO010000007.1"/>
</dbReference>
<proteinExistence type="predicted"/>
<dbReference type="PANTHER" id="PTHR39456:SF1">
    <property type="entry name" value="METAL-DEPENDENT HYDROLASE"/>
    <property type="match status" value="1"/>
</dbReference>
<accession>A0ABV7EAE3</accession>